<organism evidence="1 2">
    <name type="scientific">Panicum virgatum</name>
    <name type="common">Blackwell switchgrass</name>
    <dbReference type="NCBI Taxonomy" id="38727"/>
    <lineage>
        <taxon>Eukaryota</taxon>
        <taxon>Viridiplantae</taxon>
        <taxon>Streptophyta</taxon>
        <taxon>Embryophyta</taxon>
        <taxon>Tracheophyta</taxon>
        <taxon>Spermatophyta</taxon>
        <taxon>Magnoliopsida</taxon>
        <taxon>Liliopsida</taxon>
        <taxon>Poales</taxon>
        <taxon>Poaceae</taxon>
        <taxon>PACMAD clade</taxon>
        <taxon>Panicoideae</taxon>
        <taxon>Panicodae</taxon>
        <taxon>Paniceae</taxon>
        <taxon>Panicinae</taxon>
        <taxon>Panicum</taxon>
        <taxon>Panicum sect. Hiantes</taxon>
    </lineage>
</organism>
<protein>
    <submittedName>
        <fullName evidence="1">Uncharacterized protein</fullName>
    </submittedName>
</protein>
<dbReference type="EMBL" id="CM029054">
    <property type="protein sequence ID" value="KAG2540869.1"/>
    <property type="molecule type" value="Genomic_DNA"/>
</dbReference>
<evidence type="ECO:0000313" key="2">
    <source>
        <dbReference type="Proteomes" id="UP000823388"/>
    </source>
</evidence>
<sequence>MAGPRAAQGLHSGRRRAGAAGALLRLREARVDGPPVLRQNWLERSIQVIVDTDGEQILGLGVLDVMYYSCFIDSSILTQKVEGTSETFAKEALICTARIDEATVGNINLSTSGVTVPSSVLTWQVDGTDTGKSLINDPNYQTIFITLTMNYAMKSQYSIVDEGNYM</sequence>
<dbReference type="AlphaFoldDB" id="A0A8T0MZ00"/>
<evidence type="ECO:0000313" key="1">
    <source>
        <dbReference type="EMBL" id="KAG2540869.1"/>
    </source>
</evidence>
<dbReference type="GO" id="GO:0004470">
    <property type="term" value="F:malic enzyme activity"/>
    <property type="evidence" value="ECO:0007669"/>
    <property type="project" value="InterPro"/>
</dbReference>
<dbReference type="GO" id="GO:0016616">
    <property type="term" value="F:oxidoreductase activity, acting on the CH-OH group of donors, NAD or NADP as acceptor"/>
    <property type="evidence" value="ECO:0007669"/>
    <property type="project" value="InterPro"/>
</dbReference>
<name>A0A8T0MZ00_PANVG</name>
<gene>
    <name evidence="1" type="ORF">PVAP13_9NG587114</name>
</gene>
<reference evidence="1" key="1">
    <citation type="submission" date="2020-05" db="EMBL/GenBank/DDBJ databases">
        <title>WGS assembly of Panicum virgatum.</title>
        <authorList>
            <person name="Lovell J.T."/>
            <person name="Jenkins J."/>
            <person name="Shu S."/>
            <person name="Juenger T.E."/>
            <person name="Schmutz J."/>
        </authorList>
    </citation>
    <scope>NUCLEOTIDE SEQUENCE</scope>
    <source>
        <strain evidence="1">AP13</strain>
    </source>
</reference>
<dbReference type="Proteomes" id="UP000823388">
    <property type="component" value="Chromosome 9N"/>
</dbReference>
<keyword evidence="2" id="KW-1185">Reference proteome</keyword>
<dbReference type="Gene3D" id="3.40.50.10380">
    <property type="entry name" value="Malic enzyme, N-terminal domain"/>
    <property type="match status" value="1"/>
</dbReference>
<accession>A0A8T0MZ00</accession>
<proteinExistence type="predicted"/>
<comment type="caution">
    <text evidence="1">The sequence shown here is derived from an EMBL/GenBank/DDBJ whole genome shotgun (WGS) entry which is preliminary data.</text>
</comment>
<dbReference type="InterPro" id="IPR037062">
    <property type="entry name" value="Malic_N_dom_sf"/>
</dbReference>